<organism evidence="2 3">
    <name type="scientific">Chamaesiphon polymorphus CCALA 037</name>
    <dbReference type="NCBI Taxonomy" id="2107692"/>
    <lineage>
        <taxon>Bacteria</taxon>
        <taxon>Bacillati</taxon>
        <taxon>Cyanobacteriota</taxon>
        <taxon>Cyanophyceae</taxon>
        <taxon>Gomontiellales</taxon>
        <taxon>Chamaesiphonaceae</taxon>
        <taxon>Chamaesiphon</taxon>
    </lineage>
</organism>
<dbReference type="EMBL" id="PVWO01000111">
    <property type="protein sequence ID" value="PSB56713.1"/>
    <property type="molecule type" value="Genomic_DNA"/>
</dbReference>
<evidence type="ECO:0000313" key="3">
    <source>
        <dbReference type="Proteomes" id="UP000238937"/>
    </source>
</evidence>
<gene>
    <name evidence="2" type="ORF">C7B77_10935</name>
</gene>
<comment type="caution">
    <text evidence="2">The sequence shown here is derived from an EMBL/GenBank/DDBJ whole genome shotgun (WGS) entry which is preliminary data.</text>
</comment>
<sequence length="141" mass="14739">MLERIIRQLSVAIAISIAIVGMWATVQTVDAQAAVVTESIPNNDIVLLADVGIPTTEAKPSLVEQAKTLTGTTDEEAKATAKAEKKAAKAEAKKAKKLAKAEAKAAKKLAKAEAKKAKELAKSEAKAAKVTAKTEESESKS</sequence>
<evidence type="ECO:0000256" key="1">
    <source>
        <dbReference type="SAM" id="MobiDB-lite"/>
    </source>
</evidence>
<dbReference type="RefSeq" id="WP_106304086.1">
    <property type="nucleotide sequence ID" value="NZ_PVWO01000111.1"/>
</dbReference>
<dbReference type="Proteomes" id="UP000238937">
    <property type="component" value="Unassembled WGS sequence"/>
</dbReference>
<keyword evidence="3" id="KW-1185">Reference proteome</keyword>
<accession>A0A2T1GGE8</accession>
<evidence type="ECO:0000313" key="2">
    <source>
        <dbReference type="EMBL" id="PSB56713.1"/>
    </source>
</evidence>
<proteinExistence type="predicted"/>
<dbReference type="OrthoDB" id="10007699at2"/>
<feature type="region of interest" description="Disordered" evidence="1">
    <location>
        <begin position="120"/>
        <end position="141"/>
    </location>
</feature>
<dbReference type="AlphaFoldDB" id="A0A2T1GGE8"/>
<protein>
    <submittedName>
        <fullName evidence="2">Uncharacterized protein</fullName>
    </submittedName>
</protein>
<name>A0A2T1GGE8_9CYAN</name>
<reference evidence="2 3" key="1">
    <citation type="submission" date="2018-03" db="EMBL/GenBank/DDBJ databases">
        <title>The ancient ancestry and fast evolution of plastids.</title>
        <authorList>
            <person name="Moore K.R."/>
            <person name="Magnabosco C."/>
            <person name="Momper L."/>
            <person name="Gold D.A."/>
            <person name="Bosak T."/>
            <person name="Fournier G.P."/>
        </authorList>
    </citation>
    <scope>NUCLEOTIDE SEQUENCE [LARGE SCALE GENOMIC DNA]</scope>
    <source>
        <strain evidence="2 3">CCALA 037</strain>
    </source>
</reference>